<feature type="compositionally biased region" description="Polar residues" evidence="2">
    <location>
        <begin position="308"/>
        <end position="317"/>
    </location>
</feature>
<comment type="caution">
    <text evidence="3">The sequence shown here is derived from an EMBL/GenBank/DDBJ whole genome shotgun (WGS) entry which is preliminary data.</text>
</comment>
<evidence type="ECO:0000256" key="1">
    <source>
        <dbReference type="SAM" id="Coils"/>
    </source>
</evidence>
<dbReference type="Proteomes" id="UP000315496">
    <property type="component" value="Chromosome 3"/>
</dbReference>
<organism evidence="3 4">
    <name type="scientific">Giardia muris</name>
    <dbReference type="NCBI Taxonomy" id="5742"/>
    <lineage>
        <taxon>Eukaryota</taxon>
        <taxon>Metamonada</taxon>
        <taxon>Diplomonadida</taxon>
        <taxon>Hexamitidae</taxon>
        <taxon>Giardiinae</taxon>
        <taxon>Giardia</taxon>
    </lineage>
</organism>
<dbReference type="OrthoDB" id="10254850at2759"/>
<feature type="region of interest" description="Disordered" evidence="2">
    <location>
        <begin position="287"/>
        <end position="327"/>
    </location>
</feature>
<feature type="region of interest" description="Disordered" evidence="2">
    <location>
        <begin position="185"/>
        <end position="227"/>
    </location>
</feature>
<evidence type="ECO:0000313" key="4">
    <source>
        <dbReference type="Proteomes" id="UP000315496"/>
    </source>
</evidence>
<evidence type="ECO:0000313" key="3">
    <source>
        <dbReference type="EMBL" id="TNJ27514.1"/>
    </source>
</evidence>
<feature type="coiled-coil region" evidence="1">
    <location>
        <begin position="93"/>
        <end position="127"/>
    </location>
</feature>
<gene>
    <name evidence="3" type="ORF">GMRT_10817</name>
</gene>
<evidence type="ECO:0000256" key="2">
    <source>
        <dbReference type="SAM" id="MobiDB-lite"/>
    </source>
</evidence>
<name>A0A4Z1SNW5_GIAMU</name>
<dbReference type="AlphaFoldDB" id="A0A4Z1SNW5"/>
<dbReference type="EMBL" id="VDLU01000003">
    <property type="protein sequence ID" value="TNJ27514.1"/>
    <property type="molecule type" value="Genomic_DNA"/>
</dbReference>
<proteinExistence type="predicted"/>
<feature type="compositionally biased region" description="Polar residues" evidence="2">
    <location>
        <begin position="185"/>
        <end position="198"/>
    </location>
</feature>
<reference evidence="3 4" key="1">
    <citation type="submission" date="2019-05" db="EMBL/GenBank/DDBJ databases">
        <title>The compact genome of Giardia muris reveals important steps in the evolution of intestinal protozoan parasites.</title>
        <authorList>
            <person name="Xu F."/>
            <person name="Jimenez-Gonzalez A."/>
            <person name="Einarsson E."/>
            <person name="Astvaldsson A."/>
            <person name="Peirasmaki D."/>
            <person name="Eckmann L."/>
            <person name="Andersson J.O."/>
            <person name="Svard S.G."/>
            <person name="Jerlstrom-Hultqvist J."/>
        </authorList>
    </citation>
    <scope>NUCLEOTIDE SEQUENCE [LARGE SCALE GENOMIC DNA]</scope>
    <source>
        <strain evidence="3 4">Roberts-Thomson</strain>
    </source>
</reference>
<dbReference type="VEuPathDB" id="GiardiaDB:GMRT_10817"/>
<protein>
    <submittedName>
        <fullName evidence="3">Uncharacterized protein</fullName>
    </submittedName>
</protein>
<keyword evidence="1" id="KW-0175">Coiled coil</keyword>
<accession>A0A4Z1SNW5</accession>
<sequence length="382" mass="42382">MQKHEALYEVISSDQYSVTRRLTPDVVDAQLGEASRGITRRLRSLGILQTVNLVRPTDRELYTVADCLLKVIELAESNDVRVRQDFLNLRGRYEAILQVNEKLARENELLRREIGALKTKRDEEREALKGEVRALSRKAKSEAYKAQAAEKLRTVAEKQTEKLTSMLHNSRTLSVSKSYGVSMASSHVSRTPQAIRSHSQGRGHRTAMNTWTRPLSTGREPGHQNRSLYESLNPSSASLRPGLESSFVTGSGVGDEPWYVTPYQNQPGIDRTFDVCSVLDRPTGLSASALDNSSVPPPSIKPPKPHQPRSSISSEQEGVTGPSFPGRIMSVDDLVERYGRSSGTAPAVTRRDTLEKMQTQIAEAVQILNRAGIIVDPKQGRK</sequence>
<keyword evidence="4" id="KW-1185">Reference proteome</keyword>